<keyword evidence="2" id="KW-0238">DNA-binding</keyword>
<dbReference type="EMBL" id="JBIQWL010000011">
    <property type="protein sequence ID" value="MFH8252663.1"/>
    <property type="molecule type" value="Genomic_DNA"/>
</dbReference>
<dbReference type="Pfam" id="PF00196">
    <property type="entry name" value="GerE"/>
    <property type="match status" value="1"/>
</dbReference>
<dbReference type="InterPro" id="IPR036388">
    <property type="entry name" value="WH-like_DNA-bd_sf"/>
</dbReference>
<name>A0ABW7QE61_9MICO</name>
<evidence type="ECO:0000256" key="3">
    <source>
        <dbReference type="ARBA" id="ARBA00023163"/>
    </source>
</evidence>
<organism evidence="5 6">
    <name type="scientific">Microbacterium alkaliflavum</name>
    <dbReference type="NCBI Taxonomy" id="3248839"/>
    <lineage>
        <taxon>Bacteria</taxon>
        <taxon>Bacillati</taxon>
        <taxon>Actinomycetota</taxon>
        <taxon>Actinomycetes</taxon>
        <taxon>Micrococcales</taxon>
        <taxon>Microbacteriaceae</taxon>
        <taxon>Microbacterium</taxon>
    </lineage>
</organism>
<dbReference type="Gene3D" id="3.40.50.300">
    <property type="entry name" value="P-loop containing nucleotide triphosphate hydrolases"/>
    <property type="match status" value="1"/>
</dbReference>
<evidence type="ECO:0000259" key="4">
    <source>
        <dbReference type="PROSITE" id="PS50043"/>
    </source>
</evidence>
<dbReference type="InterPro" id="IPR011990">
    <property type="entry name" value="TPR-like_helical_dom_sf"/>
</dbReference>
<dbReference type="Proteomes" id="UP001610861">
    <property type="component" value="Unassembled WGS sequence"/>
</dbReference>
<dbReference type="Pfam" id="PF13401">
    <property type="entry name" value="AAA_22"/>
    <property type="match status" value="1"/>
</dbReference>
<dbReference type="InterPro" id="IPR016032">
    <property type="entry name" value="Sig_transdc_resp-reg_C-effctor"/>
</dbReference>
<dbReference type="Gene3D" id="1.10.10.10">
    <property type="entry name" value="Winged helix-like DNA-binding domain superfamily/Winged helix DNA-binding domain"/>
    <property type="match status" value="1"/>
</dbReference>
<dbReference type="SUPFAM" id="SSF46894">
    <property type="entry name" value="C-terminal effector domain of the bipartite response regulators"/>
    <property type="match status" value="1"/>
</dbReference>
<dbReference type="PANTHER" id="PTHR44688:SF16">
    <property type="entry name" value="DNA-BINDING TRANSCRIPTIONAL ACTIVATOR DEVR_DOSR"/>
    <property type="match status" value="1"/>
</dbReference>
<evidence type="ECO:0000313" key="5">
    <source>
        <dbReference type="EMBL" id="MFH8252663.1"/>
    </source>
</evidence>
<dbReference type="InterPro" id="IPR059106">
    <property type="entry name" value="WHD_MalT"/>
</dbReference>
<dbReference type="Pfam" id="PF25873">
    <property type="entry name" value="WHD_MalT"/>
    <property type="match status" value="1"/>
</dbReference>
<dbReference type="SUPFAM" id="SSF48452">
    <property type="entry name" value="TPR-like"/>
    <property type="match status" value="1"/>
</dbReference>
<dbReference type="PANTHER" id="PTHR44688">
    <property type="entry name" value="DNA-BINDING TRANSCRIPTIONAL ACTIVATOR DEVR_DOSR"/>
    <property type="match status" value="1"/>
</dbReference>
<evidence type="ECO:0000256" key="1">
    <source>
        <dbReference type="ARBA" id="ARBA00023015"/>
    </source>
</evidence>
<comment type="caution">
    <text evidence="5">The sequence shown here is derived from an EMBL/GenBank/DDBJ whole genome shotgun (WGS) entry which is preliminary data.</text>
</comment>
<dbReference type="InterPro" id="IPR027417">
    <property type="entry name" value="P-loop_NTPase"/>
</dbReference>
<accession>A0ABW7QE61</accession>
<gene>
    <name evidence="5" type="ORF">ACH3VR_20010</name>
</gene>
<dbReference type="PROSITE" id="PS50043">
    <property type="entry name" value="HTH_LUXR_2"/>
    <property type="match status" value="1"/>
</dbReference>
<evidence type="ECO:0000256" key="2">
    <source>
        <dbReference type="ARBA" id="ARBA00023125"/>
    </source>
</evidence>
<feature type="domain" description="HTH luxR-type" evidence="4">
    <location>
        <begin position="796"/>
        <end position="861"/>
    </location>
</feature>
<sequence length="865" mass="93391">MIAAPGIPRHAVDRPELRRRLDAAVEEPLTVVVAPAGSGKTVLLSQWAASRPDLRVGWIDVVADDDDPRHFLRKMLDALGVDPAELPAFLSLLALGGGGFGDTARRRIVAWAVDAAPTLIVLDDLHRLSNRAIVADLEWLVDQAPRSLRFVFSSRNDVVRGRTRHRLRFAVTELRESDLALDIQAATEVLTTISGSAPPDAAVTAIVERTEGWPAGVQLSGIALRRHPDAIRFAAGLTGDDRLIADFLGEEVLDALPPARRELLLRISALERMSERLLDAVLGPRDAEGVLASLEQSAMFLVPLDERGEWFRFHHLFRDLLRYRLRARLPGAEHAIAATAAEWFVAEGMPDAAIGALLDAQEWQSALDLILTLGREVYETQELGRVSHWLATIPDAVRRTRPEAEVLHGILLGVSGRAPEGEDVLRGVVTMPGSPPGPRLIAHCYIAARVQFRGDAHVALRAARGALEMLGQVPPDEVPNLIGITHPGVLATLAYGSAGRALLHLGEFAEARAMFKAATGTDGAHYSPYRVHLLGSRALLEAWTGRPRIAEVLAAEALELARGADLLLHPAPADAYLAKAFIALEQGDLAAALEAVGPGLLRARGNNRTQLVWVGLLARALTNQGVDDLADAPTGTAPPIVADRLRALHLRARRLGLAGTTVPIPVSEARVRGWSQAYTEQIAALLTAGKLVDARSALAAASPPPATEYPLARIEFLLLHAWLATLDGRGDRASARTREAVAIAQRQDLTDVFVRFGPIVEALLADVADVDANSLQRIRSALRASATASAPPRSASRRLAEPLTEREMDVLVHLPTRMTNADIAERNEITVNTVKTHLAHIYRKLDVRSRNAAVQAALEHGLLST</sequence>
<reference evidence="5 6" key="1">
    <citation type="submission" date="2024-09" db="EMBL/GenBank/DDBJ databases">
        <authorList>
            <person name="Pan X."/>
        </authorList>
    </citation>
    <scope>NUCLEOTIDE SEQUENCE [LARGE SCALE GENOMIC DNA]</scope>
    <source>
        <strain evidence="5 6">B2969</strain>
    </source>
</reference>
<dbReference type="InterPro" id="IPR049945">
    <property type="entry name" value="AAA_22"/>
</dbReference>
<protein>
    <submittedName>
        <fullName evidence="5">LuxR C-terminal-related transcriptional regulator</fullName>
    </submittedName>
</protein>
<keyword evidence="6" id="KW-1185">Reference proteome</keyword>
<dbReference type="SMART" id="SM00421">
    <property type="entry name" value="HTH_LUXR"/>
    <property type="match status" value="1"/>
</dbReference>
<dbReference type="InterPro" id="IPR000792">
    <property type="entry name" value="Tscrpt_reg_LuxR_C"/>
</dbReference>
<dbReference type="SUPFAM" id="SSF52540">
    <property type="entry name" value="P-loop containing nucleoside triphosphate hydrolases"/>
    <property type="match status" value="1"/>
</dbReference>
<dbReference type="CDD" id="cd06170">
    <property type="entry name" value="LuxR_C_like"/>
    <property type="match status" value="1"/>
</dbReference>
<keyword evidence="3" id="KW-0804">Transcription</keyword>
<keyword evidence="1" id="KW-0805">Transcription regulation</keyword>
<evidence type="ECO:0000313" key="6">
    <source>
        <dbReference type="Proteomes" id="UP001610861"/>
    </source>
</evidence>
<proteinExistence type="predicted"/>
<dbReference type="RefSeq" id="WP_397558092.1">
    <property type="nucleotide sequence ID" value="NZ_JBIQWL010000011.1"/>
</dbReference>
<dbReference type="Gene3D" id="1.25.40.10">
    <property type="entry name" value="Tetratricopeptide repeat domain"/>
    <property type="match status" value="1"/>
</dbReference>